<evidence type="ECO:0000313" key="1">
    <source>
        <dbReference type="EMBL" id="KEI45914.1"/>
    </source>
</evidence>
<evidence type="ECO:0008006" key="3">
    <source>
        <dbReference type="Google" id="ProtNLM"/>
    </source>
</evidence>
<protein>
    <recommendedName>
        <fullName evidence="3">Asp23/Gls24 family envelope stress response protein</fullName>
    </recommendedName>
</protein>
<dbReference type="STRING" id="28042.GU90_01565"/>
<evidence type="ECO:0000313" key="2">
    <source>
        <dbReference type="Proteomes" id="UP000031419"/>
    </source>
</evidence>
<dbReference type="eggNOG" id="COG1302">
    <property type="taxonomic scope" value="Bacteria"/>
</dbReference>
<proteinExistence type="predicted"/>
<dbReference type="OrthoDB" id="5195799at2"/>
<dbReference type="EMBL" id="JNVU01000005">
    <property type="protein sequence ID" value="KEI45914.1"/>
    <property type="molecule type" value="Genomic_DNA"/>
</dbReference>
<accession>A0A073BDQ1</accession>
<reference evidence="1 2" key="1">
    <citation type="submission" date="2014-06" db="EMBL/GenBank/DDBJ databases">
        <title>Saccharopolyspora rectivirgula DSM-43113 Genome sequencing.</title>
        <authorList>
            <person name="Barrera C."/>
            <person name="Millon L."/>
            <person name="Rognon B."/>
            <person name="Zaugg C."/>
            <person name="Monod M."/>
        </authorList>
    </citation>
    <scope>NUCLEOTIDE SEQUENCE [LARGE SCALE GENOMIC DNA]</scope>
    <source>
        <strain evidence="1 2">DSM 43113</strain>
    </source>
</reference>
<gene>
    <name evidence="1" type="ORF">GU90_01565</name>
</gene>
<comment type="caution">
    <text evidence="1">The sequence shown here is derived from an EMBL/GenBank/DDBJ whole genome shotgun (WGS) entry which is preliminary data.</text>
</comment>
<keyword evidence="2" id="KW-1185">Reference proteome</keyword>
<sequence length="106" mass="11253">MDTTPSTTSVAELAEQVSQLVQDHPSVVKLHGGEFGEIATYLPGRRITGVRISDDGRTEISVVLRLDRPLSTVVSELRSTIAARTGGPVDITVADVAEHEEPTSSA</sequence>
<dbReference type="RefSeq" id="WP_037342641.1">
    <property type="nucleotide sequence ID" value="NZ_JAJUIW010000005.1"/>
</dbReference>
<organism evidence="1 2">
    <name type="scientific">Saccharopolyspora rectivirgula</name>
    <dbReference type="NCBI Taxonomy" id="28042"/>
    <lineage>
        <taxon>Bacteria</taxon>
        <taxon>Bacillati</taxon>
        <taxon>Actinomycetota</taxon>
        <taxon>Actinomycetes</taxon>
        <taxon>Pseudonocardiales</taxon>
        <taxon>Pseudonocardiaceae</taxon>
        <taxon>Saccharopolyspora</taxon>
    </lineage>
</organism>
<name>A0A073BDQ1_9PSEU</name>
<dbReference type="AlphaFoldDB" id="A0A073BDQ1"/>
<dbReference type="Proteomes" id="UP000031419">
    <property type="component" value="Unassembled WGS sequence"/>
</dbReference>